<proteinExistence type="predicted"/>
<name>A0A6A6FDZ3_9PEZI</name>
<reference evidence="3" key="1">
    <citation type="journal article" date="2020" name="Stud. Mycol.">
        <title>101 Dothideomycetes genomes: a test case for predicting lifestyles and emergence of pathogens.</title>
        <authorList>
            <person name="Haridas S."/>
            <person name="Albert R."/>
            <person name="Binder M."/>
            <person name="Bloem J."/>
            <person name="Labutti K."/>
            <person name="Salamov A."/>
            <person name="Andreopoulos B."/>
            <person name="Baker S."/>
            <person name="Barry K."/>
            <person name="Bills G."/>
            <person name="Bluhm B."/>
            <person name="Cannon C."/>
            <person name="Castanera R."/>
            <person name="Culley D."/>
            <person name="Daum C."/>
            <person name="Ezra D."/>
            <person name="Gonzalez J."/>
            <person name="Henrissat B."/>
            <person name="Kuo A."/>
            <person name="Liang C."/>
            <person name="Lipzen A."/>
            <person name="Lutzoni F."/>
            <person name="Magnuson J."/>
            <person name="Mondo S."/>
            <person name="Nolan M."/>
            <person name="Ohm R."/>
            <person name="Pangilinan J."/>
            <person name="Park H.-J."/>
            <person name="Ramirez L."/>
            <person name="Alfaro M."/>
            <person name="Sun H."/>
            <person name="Tritt A."/>
            <person name="Yoshinaga Y."/>
            <person name="Zwiers L.-H."/>
            <person name="Turgeon B."/>
            <person name="Goodwin S."/>
            <person name="Spatafora J."/>
            <person name="Crous P."/>
            <person name="Grigoriev I."/>
        </authorList>
    </citation>
    <scope>NUCLEOTIDE SEQUENCE</scope>
    <source>
        <strain evidence="3">SCOH1-5</strain>
    </source>
</reference>
<gene>
    <name evidence="3" type="ORF">CERZMDRAFT_85351</name>
</gene>
<protein>
    <submittedName>
        <fullName evidence="3">Uncharacterized protein</fullName>
    </submittedName>
</protein>
<keyword evidence="2" id="KW-1133">Transmembrane helix</keyword>
<keyword evidence="2" id="KW-0812">Transmembrane</keyword>
<dbReference type="Proteomes" id="UP000799539">
    <property type="component" value="Unassembled WGS sequence"/>
</dbReference>
<feature type="region of interest" description="Disordered" evidence="1">
    <location>
        <begin position="128"/>
        <end position="176"/>
    </location>
</feature>
<keyword evidence="2" id="KW-0472">Membrane</keyword>
<dbReference type="AlphaFoldDB" id="A0A6A6FDZ3"/>
<accession>A0A6A6FDZ3</accession>
<feature type="transmembrane region" description="Helical" evidence="2">
    <location>
        <begin position="81"/>
        <end position="105"/>
    </location>
</feature>
<evidence type="ECO:0000313" key="4">
    <source>
        <dbReference type="Proteomes" id="UP000799539"/>
    </source>
</evidence>
<evidence type="ECO:0000256" key="2">
    <source>
        <dbReference type="SAM" id="Phobius"/>
    </source>
</evidence>
<keyword evidence="4" id="KW-1185">Reference proteome</keyword>
<evidence type="ECO:0000313" key="3">
    <source>
        <dbReference type="EMBL" id="KAF2211573.1"/>
    </source>
</evidence>
<evidence type="ECO:0000256" key="1">
    <source>
        <dbReference type="SAM" id="MobiDB-lite"/>
    </source>
</evidence>
<organism evidence="3 4">
    <name type="scientific">Cercospora zeae-maydis SCOH1-5</name>
    <dbReference type="NCBI Taxonomy" id="717836"/>
    <lineage>
        <taxon>Eukaryota</taxon>
        <taxon>Fungi</taxon>
        <taxon>Dikarya</taxon>
        <taxon>Ascomycota</taxon>
        <taxon>Pezizomycotina</taxon>
        <taxon>Dothideomycetes</taxon>
        <taxon>Dothideomycetidae</taxon>
        <taxon>Mycosphaerellales</taxon>
        <taxon>Mycosphaerellaceae</taxon>
        <taxon>Cercospora</taxon>
    </lineage>
</organism>
<dbReference type="EMBL" id="ML992676">
    <property type="protein sequence ID" value="KAF2211573.1"/>
    <property type="molecule type" value="Genomic_DNA"/>
</dbReference>
<sequence>MGSNPILDLGTPKGSKKESILYFVDSPVTVQIGQSGCIGARGFSYSEYGSHAARLSEQRSLVPTDAKHDELHVAHKTMASLMLGLLLVAQCITITVAPSWFMVGVDLLRHTGLRITFGEIIEQTMREAEVEAEKAAEEEEEMIGQTPEQGPRTGRPKLSIPQSRVADSRPLPMRRR</sequence>